<evidence type="ECO:0000256" key="1">
    <source>
        <dbReference type="SAM" id="MobiDB-lite"/>
    </source>
</evidence>
<feature type="compositionally biased region" description="Basic and acidic residues" evidence="1">
    <location>
        <begin position="670"/>
        <end position="691"/>
    </location>
</feature>
<proteinExistence type="predicted"/>
<feature type="compositionally biased region" description="Low complexity" evidence="1">
    <location>
        <begin position="622"/>
        <end position="636"/>
    </location>
</feature>
<name>A0A1I8JPT5_9PLAT</name>
<feature type="region of interest" description="Disordered" evidence="1">
    <location>
        <begin position="610"/>
        <end position="698"/>
    </location>
</feature>
<feature type="region of interest" description="Disordered" evidence="1">
    <location>
        <begin position="239"/>
        <end position="262"/>
    </location>
</feature>
<feature type="region of interest" description="Disordered" evidence="1">
    <location>
        <begin position="105"/>
        <end position="215"/>
    </location>
</feature>
<evidence type="ECO:0000313" key="2">
    <source>
        <dbReference type="Proteomes" id="UP000095280"/>
    </source>
</evidence>
<reference evidence="3" key="1">
    <citation type="submission" date="2016-11" db="UniProtKB">
        <authorList>
            <consortium name="WormBaseParasite"/>
        </authorList>
    </citation>
    <scope>IDENTIFICATION</scope>
</reference>
<sequence length="798" mass="87652">SKFILDQSLEQSTVPLCQSQAACQGAFDLIVLSLHRLSGGTVRRTRKSARLSATANSRARNRSQLSNIDIRNASHQLFSNRLQQYVKGDLLEGDNAYLCEKRDHRRRRRRCLGRAPPRRQPPIAGEGGAPMLKPQRSNRLVGGGGAQRPGPPAAHLLRATSCTAAATAPRSGTNSTDNDVSEYNSSKDDEELSRSASADCTVGRGVRSHDPQDADAQAEPLVECLHSFYERLDFATAPKRWSPSPNPFSDLSLTEPSTTPPAQLHRSMVRRQNLMFMHNKAQFSQEYFSFIKTLIKENAPRPTDQQQQMDGHLGRGDVNLLSETCRPLPVLVGPPGQEDFARARPSDWLEIIAAHLRVSAKVRNYFAKEAFFDHPNRISEYLLSNARPLMFEASLPALIVCTAAPERGGRACPGLGGPQPLPGPDSAPLCRAAAAGRAGVSEHGRHLPQYFYCSTAYLRGGERNAIAGSSSSSSSSSSSAGRVPKRRLLLKPARALLLPAALVTEEGGICPPVKYQYAREFAKLFSVVSIRRPLLRHSAALQTIDQRLSAEAQPLTWTSALAVGRAQRLPADLANMLLQDAAEPHHQKDAGRTQTHLNPDLLIKTQTSHHIAEEPPTPPAQQPQQPQQMQRQTSTPGNTDLHQQAQQQAPAPPPRAAACRSASSKRRSLRRGERPDSPSRLRLTPRAEKVGHSSNNRQYYWSGGRFNSSIVTTTSTSTIYSDAALQSLSQFSSCAHQNCAQVVPRELKCTRCPDRRPDIDIERLSIEIRQLHWNNALIVLAPGSFGARLKQQHFSMIG</sequence>
<dbReference type="WBParaSite" id="snap_masked-unitig_25340-processed-gene-0.0-mRNA-1">
    <property type="protein sequence ID" value="snap_masked-unitig_25340-processed-gene-0.0-mRNA-1"/>
    <property type="gene ID" value="snap_masked-unitig_25340-processed-gene-0.0"/>
</dbReference>
<dbReference type="AlphaFoldDB" id="A0A1I8JPT5"/>
<protein>
    <submittedName>
        <fullName evidence="3">Protein kinase domain-containing protein</fullName>
    </submittedName>
</protein>
<evidence type="ECO:0000313" key="3">
    <source>
        <dbReference type="WBParaSite" id="snap_masked-unitig_25340-processed-gene-0.0-mRNA-1"/>
    </source>
</evidence>
<accession>A0A1I8JPT5</accession>
<dbReference type="Proteomes" id="UP000095280">
    <property type="component" value="Unplaced"/>
</dbReference>
<keyword evidence="2" id="KW-1185">Reference proteome</keyword>
<organism evidence="2 3">
    <name type="scientific">Macrostomum lignano</name>
    <dbReference type="NCBI Taxonomy" id="282301"/>
    <lineage>
        <taxon>Eukaryota</taxon>
        <taxon>Metazoa</taxon>
        <taxon>Spiralia</taxon>
        <taxon>Lophotrochozoa</taxon>
        <taxon>Platyhelminthes</taxon>
        <taxon>Rhabditophora</taxon>
        <taxon>Macrostomorpha</taxon>
        <taxon>Macrostomida</taxon>
        <taxon>Macrostomidae</taxon>
        <taxon>Macrostomum</taxon>
    </lineage>
</organism>
<feature type="compositionally biased region" description="Polar residues" evidence="1">
    <location>
        <begin position="247"/>
        <end position="261"/>
    </location>
</feature>
<feature type="compositionally biased region" description="Polar residues" evidence="1">
    <location>
        <begin position="160"/>
        <end position="184"/>
    </location>
</feature>